<dbReference type="NCBIfam" id="TIGR02775">
    <property type="entry name" value="TrbG_Ti"/>
    <property type="match status" value="1"/>
</dbReference>
<keyword evidence="5" id="KW-1185">Reference proteome</keyword>
<protein>
    <submittedName>
        <fullName evidence="4">P-type conjugative transfer protein TrbG</fullName>
    </submittedName>
</protein>
<feature type="signal peptide" evidence="3">
    <location>
        <begin position="1"/>
        <end position="20"/>
    </location>
</feature>
<evidence type="ECO:0000256" key="1">
    <source>
        <dbReference type="ARBA" id="ARBA00006135"/>
    </source>
</evidence>
<accession>A0ABS7PIN2</accession>
<dbReference type="EMBL" id="JAINVV010000001">
    <property type="protein sequence ID" value="MBY8821083.1"/>
    <property type="molecule type" value="Genomic_DNA"/>
</dbReference>
<comment type="similarity">
    <text evidence="1">Belongs to the TrbG/VirB9 family.</text>
</comment>
<proteinExistence type="inferred from homology"/>
<evidence type="ECO:0000256" key="2">
    <source>
        <dbReference type="ARBA" id="ARBA00022729"/>
    </source>
</evidence>
<dbReference type="CDD" id="cd06911">
    <property type="entry name" value="VirB9_CagX_TrbG"/>
    <property type="match status" value="1"/>
</dbReference>
<dbReference type="InterPro" id="IPR033645">
    <property type="entry name" value="VirB9/CagX/TrbG_C"/>
</dbReference>
<reference evidence="4 5" key="1">
    <citation type="submission" date="2021-08" db="EMBL/GenBank/DDBJ databases">
        <authorList>
            <person name="Tuo L."/>
        </authorList>
    </citation>
    <scope>NUCLEOTIDE SEQUENCE [LARGE SCALE GENOMIC DNA]</scope>
    <source>
        <strain evidence="4 5">JCM 31229</strain>
    </source>
</reference>
<dbReference type="InterPro" id="IPR038161">
    <property type="entry name" value="VirB9/CagX/TrbG_C_sf"/>
</dbReference>
<comment type="caution">
    <text evidence="4">The sequence shown here is derived from an EMBL/GenBank/DDBJ whole genome shotgun (WGS) entry which is preliminary data.</text>
</comment>
<dbReference type="InterPro" id="IPR010258">
    <property type="entry name" value="Conjugal_tfr_TrbG/VirB9/CagX"/>
</dbReference>
<evidence type="ECO:0000313" key="5">
    <source>
        <dbReference type="Proteomes" id="UP000706039"/>
    </source>
</evidence>
<dbReference type="Proteomes" id="UP000706039">
    <property type="component" value="Unassembled WGS sequence"/>
</dbReference>
<evidence type="ECO:0000256" key="3">
    <source>
        <dbReference type="SAM" id="SignalP"/>
    </source>
</evidence>
<dbReference type="InterPro" id="IPR014142">
    <property type="entry name" value="TrbG_Ti"/>
</dbReference>
<keyword evidence="2 3" id="KW-0732">Signal</keyword>
<dbReference type="Pfam" id="PF03524">
    <property type="entry name" value="CagX"/>
    <property type="match status" value="1"/>
</dbReference>
<dbReference type="Gene3D" id="2.60.40.2500">
    <property type="match status" value="1"/>
</dbReference>
<sequence>MSAKILIFAALCAVPSMVSAKGNDPESIQSAVRAATSEPDRQRYVNAIQVYGWSEGAIYSLHAAPERVSDIALEPGEALVSVAAGDTLRWVIGDTTSGSGAEKRVHILVKPTLPGLSTNIIIATDRRSYHVQLTSAARGAMTGMRWTYPPSLIALRAEAAAAEAQPVPAVAAGIVPEQLRFDYRIGGDVVPWKPLRVFDDGRQVYVEFGANLPQGEAPPLFLIGSTGEAELVNYRVAGRYYVVDRLFDVAELRLGTKKQKVVRITRGGRKGRGA</sequence>
<gene>
    <name evidence="4" type="primary">trbG</name>
    <name evidence="4" type="ORF">K7G82_02190</name>
</gene>
<organism evidence="4 5">
    <name type="scientific">Sphingomonas colocasiae</name>
    <dbReference type="NCBI Taxonomy" id="1848973"/>
    <lineage>
        <taxon>Bacteria</taxon>
        <taxon>Pseudomonadati</taxon>
        <taxon>Pseudomonadota</taxon>
        <taxon>Alphaproteobacteria</taxon>
        <taxon>Sphingomonadales</taxon>
        <taxon>Sphingomonadaceae</taxon>
        <taxon>Sphingomonas</taxon>
    </lineage>
</organism>
<evidence type="ECO:0000313" key="4">
    <source>
        <dbReference type="EMBL" id="MBY8821083.1"/>
    </source>
</evidence>
<feature type="chain" id="PRO_5046584669" evidence="3">
    <location>
        <begin position="21"/>
        <end position="274"/>
    </location>
</feature>
<name>A0ABS7PIN2_9SPHN</name>